<dbReference type="Gene3D" id="3.40.50.1110">
    <property type="entry name" value="SGNH hydrolase"/>
    <property type="match status" value="1"/>
</dbReference>
<dbReference type="AlphaFoldDB" id="A0A927M5M5"/>
<dbReference type="Pfam" id="PF13472">
    <property type="entry name" value="Lipase_GDSL_2"/>
    <property type="match status" value="1"/>
</dbReference>
<proteinExistence type="predicted"/>
<dbReference type="InterPro" id="IPR013830">
    <property type="entry name" value="SGNH_hydro"/>
</dbReference>
<gene>
    <name evidence="2" type="ORF">H4W31_004251</name>
</gene>
<dbReference type="GO" id="GO:0004622">
    <property type="term" value="F:phosphatidylcholine lysophospholipase activity"/>
    <property type="evidence" value="ECO:0007669"/>
    <property type="project" value="TreeGrafter"/>
</dbReference>
<dbReference type="CDD" id="cd01834">
    <property type="entry name" value="SGNH_hydrolase_like_2"/>
    <property type="match status" value="1"/>
</dbReference>
<dbReference type="PANTHER" id="PTHR30383">
    <property type="entry name" value="THIOESTERASE 1/PROTEASE 1/LYSOPHOSPHOLIPASE L1"/>
    <property type="match status" value="1"/>
</dbReference>
<organism evidence="2 3">
    <name type="scientific">Plantactinospora soyae</name>
    <dbReference type="NCBI Taxonomy" id="1544732"/>
    <lineage>
        <taxon>Bacteria</taxon>
        <taxon>Bacillati</taxon>
        <taxon>Actinomycetota</taxon>
        <taxon>Actinomycetes</taxon>
        <taxon>Micromonosporales</taxon>
        <taxon>Micromonosporaceae</taxon>
        <taxon>Plantactinospora</taxon>
    </lineage>
</organism>
<name>A0A927M5M5_9ACTN</name>
<sequence length="213" mass="23457">MIFEPGQRIVFIGDSITDCGRRDVAAPYGNGYVSLVHAFVTAAHPGLGLDWVNQGIGGDTVRDLAARWERDVVEARPDWLLVKIGINDVWRAFGSHPEDAVPIDEYETTLRRLLGRAVGATGCRLVLADPYLIEPDRDEPQRAQTDRYAEVVAKLANEFDARHVRTQAAFDRVLATTTPGDWADDRVHPNLPGHAVIAQAFLAVIGWHEPTGS</sequence>
<dbReference type="Proteomes" id="UP000649753">
    <property type="component" value="Unassembled WGS sequence"/>
</dbReference>
<dbReference type="EMBL" id="JADBEB010000001">
    <property type="protein sequence ID" value="MBE1488613.1"/>
    <property type="molecule type" value="Genomic_DNA"/>
</dbReference>
<dbReference type="SUPFAM" id="SSF52266">
    <property type="entry name" value="SGNH hydrolase"/>
    <property type="match status" value="1"/>
</dbReference>
<feature type="domain" description="SGNH hydrolase-type esterase" evidence="1">
    <location>
        <begin position="11"/>
        <end position="196"/>
    </location>
</feature>
<evidence type="ECO:0000313" key="2">
    <source>
        <dbReference type="EMBL" id="MBE1488613.1"/>
    </source>
</evidence>
<dbReference type="InterPro" id="IPR036514">
    <property type="entry name" value="SGNH_hydro_sf"/>
</dbReference>
<keyword evidence="3" id="KW-1185">Reference proteome</keyword>
<accession>A0A927M5M5</accession>
<protein>
    <submittedName>
        <fullName evidence="2">Lysophospholipase L1-like esterase</fullName>
    </submittedName>
</protein>
<dbReference type="PANTHER" id="PTHR30383:SF5">
    <property type="entry name" value="SGNH HYDROLASE-TYPE ESTERASE DOMAIN-CONTAINING PROTEIN"/>
    <property type="match status" value="1"/>
</dbReference>
<comment type="caution">
    <text evidence="2">The sequence shown here is derived from an EMBL/GenBank/DDBJ whole genome shotgun (WGS) entry which is preliminary data.</text>
</comment>
<dbReference type="RefSeq" id="WP_192768233.1">
    <property type="nucleotide sequence ID" value="NZ_JADBEB010000001.1"/>
</dbReference>
<evidence type="ECO:0000313" key="3">
    <source>
        <dbReference type="Proteomes" id="UP000649753"/>
    </source>
</evidence>
<dbReference type="InterPro" id="IPR051532">
    <property type="entry name" value="Ester_Hydrolysis_Enzymes"/>
</dbReference>
<reference evidence="2" key="1">
    <citation type="submission" date="2020-10" db="EMBL/GenBank/DDBJ databases">
        <title>Sequencing the genomes of 1000 actinobacteria strains.</title>
        <authorList>
            <person name="Klenk H.-P."/>
        </authorList>
    </citation>
    <scope>NUCLEOTIDE SEQUENCE</scope>
    <source>
        <strain evidence="2">DSM 46832</strain>
    </source>
</reference>
<evidence type="ECO:0000259" key="1">
    <source>
        <dbReference type="Pfam" id="PF13472"/>
    </source>
</evidence>